<dbReference type="EMBL" id="GAIX01006800">
    <property type="protein sequence ID" value="JAA85760.1"/>
    <property type="molecule type" value="Transcribed_RNA"/>
</dbReference>
<evidence type="ECO:0000313" key="1">
    <source>
        <dbReference type="EMBL" id="JAA85760.1"/>
    </source>
</evidence>
<proteinExistence type="predicted"/>
<sequence length="76" mass="8284">MTGVGSTTKVLYNSPFHEFSIDIIITSRAWCRVAQGGVSCSRYTCRVATTGQVGCWICSCLKVMISLVYNIICIGI</sequence>
<organism evidence="1">
    <name type="scientific">Pararge aegeria</name>
    <name type="common">speckled wood butterfly</name>
    <dbReference type="NCBI Taxonomy" id="116150"/>
    <lineage>
        <taxon>Eukaryota</taxon>
        <taxon>Metazoa</taxon>
        <taxon>Ecdysozoa</taxon>
        <taxon>Arthropoda</taxon>
        <taxon>Hexapoda</taxon>
        <taxon>Insecta</taxon>
        <taxon>Pterygota</taxon>
        <taxon>Neoptera</taxon>
        <taxon>Endopterygota</taxon>
        <taxon>Lepidoptera</taxon>
        <taxon>Glossata</taxon>
        <taxon>Ditrysia</taxon>
        <taxon>Papilionoidea</taxon>
        <taxon>Nymphalidae</taxon>
        <taxon>Satyrinae</taxon>
        <taxon>Satyrini</taxon>
        <taxon>Parargina</taxon>
        <taxon>Pararge</taxon>
    </lineage>
</organism>
<reference evidence="1" key="1">
    <citation type="journal article" date="2013" name="BMC Genomics">
        <title>Unscrambling butterfly oogenesis.</title>
        <authorList>
            <person name="Carter J.M."/>
            <person name="Baker S.C."/>
            <person name="Pink R."/>
            <person name="Carter D.R."/>
            <person name="Collins A."/>
            <person name="Tomlin J."/>
            <person name="Gibbs M."/>
            <person name="Breuker C.J."/>
        </authorList>
    </citation>
    <scope>NUCLEOTIDE SEQUENCE</scope>
    <source>
        <tissue evidence="1">Ovary</tissue>
    </source>
</reference>
<accession>S4PF18</accession>
<protein>
    <submittedName>
        <fullName evidence="1">Uncharacterized protein</fullName>
    </submittedName>
</protein>
<reference evidence="1" key="2">
    <citation type="submission" date="2013-05" db="EMBL/GenBank/DDBJ databases">
        <authorList>
            <person name="Carter J.-M."/>
            <person name="Baker S.C."/>
            <person name="Pink R."/>
            <person name="Carter D.R.F."/>
            <person name="Collins A."/>
            <person name="Tomlin J."/>
            <person name="Gibbs M."/>
            <person name="Breuker C.J."/>
        </authorList>
    </citation>
    <scope>NUCLEOTIDE SEQUENCE</scope>
    <source>
        <tissue evidence="1">Ovary</tissue>
    </source>
</reference>
<name>S4PF18_9NEOP</name>
<dbReference type="AlphaFoldDB" id="S4PF18"/>